<keyword evidence="2" id="KW-1185">Reference proteome</keyword>
<dbReference type="KEGG" id="plon:Pla110_17700"/>
<name>A0A518CLE4_9PLAN</name>
<accession>A0A518CLE4</accession>
<gene>
    <name evidence="1" type="ORF">Pla110_17700</name>
</gene>
<dbReference type="Proteomes" id="UP000317178">
    <property type="component" value="Chromosome"/>
</dbReference>
<reference evidence="1 2" key="1">
    <citation type="submission" date="2019-02" db="EMBL/GenBank/DDBJ databases">
        <title>Deep-cultivation of Planctomycetes and their phenomic and genomic characterization uncovers novel biology.</title>
        <authorList>
            <person name="Wiegand S."/>
            <person name="Jogler M."/>
            <person name="Boedeker C."/>
            <person name="Pinto D."/>
            <person name="Vollmers J."/>
            <person name="Rivas-Marin E."/>
            <person name="Kohn T."/>
            <person name="Peeters S.H."/>
            <person name="Heuer A."/>
            <person name="Rast P."/>
            <person name="Oberbeckmann S."/>
            <person name="Bunk B."/>
            <person name="Jeske O."/>
            <person name="Meyerdierks A."/>
            <person name="Storesund J.E."/>
            <person name="Kallscheuer N."/>
            <person name="Luecker S."/>
            <person name="Lage O.M."/>
            <person name="Pohl T."/>
            <person name="Merkel B.J."/>
            <person name="Hornburger P."/>
            <person name="Mueller R.-W."/>
            <person name="Bruemmer F."/>
            <person name="Labrenz M."/>
            <person name="Spormann A.M."/>
            <person name="Op den Camp H."/>
            <person name="Overmann J."/>
            <person name="Amann R."/>
            <person name="Jetten M.S.M."/>
            <person name="Mascher T."/>
            <person name="Medema M.H."/>
            <person name="Devos D.P."/>
            <person name="Kaster A.-K."/>
            <person name="Ovreas L."/>
            <person name="Rohde M."/>
            <person name="Galperin M.Y."/>
            <person name="Jogler C."/>
        </authorList>
    </citation>
    <scope>NUCLEOTIDE SEQUENCE [LARGE SCALE GENOMIC DNA]</scope>
    <source>
        <strain evidence="1 2">Pla110</strain>
    </source>
</reference>
<protein>
    <submittedName>
        <fullName evidence="1">Uncharacterized protein</fullName>
    </submittedName>
</protein>
<proteinExistence type="predicted"/>
<evidence type="ECO:0000313" key="1">
    <source>
        <dbReference type="EMBL" id="QDU80048.1"/>
    </source>
</evidence>
<evidence type="ECO:0000313" key="2">
    <source>
        <dbReference type="Proteomes" id="UP000317178"/>
    </source>
</evidence>
<sequence>MEFNIQLYCQLRRGSWKDCLLKSYNTLSLYNNFDYSFWIDTAGIPSIFTVFINDFHHS</sequence>
<dbReference type="EMBL" id="CP036281">
    <property type="protein sequence ID" value="QDU80048.1"/>
    <property type="molecule type" value="Genomic_DNA"/>
</dbReference>
<dbReference type="AlphaFoldDB" id="A0A518CLE4"/>
<organism evidence="1 2">
    <name type="scientific">Polystyrenella longa</name>
    <dbReference type="NCBI Taxonomy" id="2528007"/>
    <lineage>
        <taxon>Bacteria</taxon>
        <taxon>Pseudomonadati</taxon>
        <taxon>Planctomycetota</taxon>
        <taxon>Planctomycetia</taxon>
        <taxon>Planctomycetales</taxon>
        <taxon>Planctomycetaceae</taxon>
        <taxon>Polystyrenella</taxon>
    </lineage>
</organism>